<dbReference type="InterPro" id="IPR027417">
    <property type="entry name" value="P-loop_NTPase"/>
</dbReference>
<keyword evidence="9" id="KW-1185">Reference proteome</keyword>
<dbReference type="OrthoDB" id="10253254at2759"/>
<sequence length="342" mass="38758">MGKEWKRKVSLSDVADECEASVSALSAKLSRASINGSAAASANLPPINRWSGRPYSARYLTDGMLLKEAMADPLLEKYKLKVFEPGPASLREGGPPGRKIVVSTNIAETSLTIDAPNCFLRPREARKAAGEAKARFGHIDGDHLTLLNVYHAFKNKNEGPQWCDDHFINARALEYADNVRRQLVGIMTRFGLRMCSLDFNSRDYYANIRKALAAGYFMQVAHREQDGHYMTVKNNQIVHLHPSYFMDHKPEWVVFNEFVLTSGDFIRTVTDVRGEWLIDVAPHYYDTGNFPPCEAKRVLERLYAKREREAWLELGLGRLRRKKMVKLREALAPRSGEAEVVD</sequence>
<dbReference type="AlphaFoldDB" id="A0A1E5UK46"/>
<dbReference type="Gene3D" id="3.40.50.300">
    <property type="entry name" value="P-loop containing nucleotide triphosphate hydrolases"/>
    <property type="match status" value="1"/>
</dbReference>
<dbReference type="STRING" id="888268.A0A1E5UK46"/>
<keyword evidence="2" id="KW-0507">mRNA processing</keyword>
<dbReference type="GO" id="GO:0003723">
    <property type="term" value="F:RNA binding"/>
    <property type="evidence" value="ECO:0007669"/>
    <property type="project" value="TreeGrafter"/>
</dbReference>
<name>A0A1E5UK46_9POAL</name>
<organism evidence="8 9">
    <name type="scientific">Dichanthelium oligosanthes</name>
    <dbReference type="NCBI Taxonomy" id="888268"/>
    <lineage>
        <taxon>Eukaryota</taxon>
        <taxon>Viridiplantae</taxon>
        <taxon>Streptophyta</taxon>
        <taxon>Embryophyta</taxon>
        <taxon>Tracheophyta</taxon>
        <taxon>Spermatophyta</taxon>
        <taxon>Magnoliopsida</taxon>
        <taxon>Liliopsida</taxon>
        <taxon>Poales</taxon>
        <taxon>Poaceae</taxon>
        <taxon>PACMAD clade</taxon>
        <taxon>Panicoideae</taxon>
        <taxon>Panicodae</taxon>
        <taxon>Paniceae</taxon>
        <taxon>Dichantheliinae</taxon>
        <taxon>Dichanthelium</taxon>
    </lineage>
</organism>
<dbReference type="EMBL" id="LWDX02074010">
    <property type="protein sequence ID" value="OEL13249.1"/>
    <property type="molecule type" value="Genomic_DNA"/>
</dbReference>
<evidence type="ECO:0000256" key="4">
    <source>
        <dbReference type="ARBA" id="ARBA00022806"/>
    </source>
</evidence>
<feature type="domain" description="DEAD-box helicase OB fold" evidence="7">
    <location>
        <begin position="208"/>
        <end position="284"/>
    </location>
</feature>
<evidence type="ECO:0000256" key="6">
    <source>
        <dbReference type="ARBA" id="ARBA00047984"/>
    </source>
</evidence>
<comment type="caution">
    <text evidence="8">The sequence shown here is derived from an EMBL/GenBank/DDBJ whole genome shotgun (WGS) entry which is preliminary data.</text>
</comment>
<dbReference type="GO" id="GO:0016787">
    <property type="term" value="F:hydrolase activity"/>
    <property type="evidence" value="ECO:0007669"/>
    <property type="project" value="UniProtKB-KW"/>
</dbReference>
<proteinExistence type="predicted"/>
<dbReference type="PANTHER" id="PTHR18934">
    <property type="entry name" value="ATP-DEPENDENT RNA HELICASE"/>
    <property type="match status" value="1"/>
</dbReference>
<accession>A0A1E5UK46</accession>
<evidence type="ECO:0000313" key="9">
    <source>
        <dbReference type="Proteomes" id="UP000095767"/>
    </source>
</evidence>
<evidence type="ECO:0000256" key="2">
    <source>
        <dbReference type="ARBA" id="ARBA00022664"/>
    </source>
</evidence>
<protein>
    <recommendedName>
        <fullName evidence="1">RNA helicase</fullName>
        <ecNumber evidence="1">3.6.4.13</ecNumber>
    </recommendedName>
</protein>
<dbReference type="EC" id="3.6.4.13" evidence="1"/>
<gene>
    <name evidence="8" type="ORF">BAE44_0025732</name>
</gene>
<dbReference type="PANTHER" id="PTHR18934:SF109">
    <property type="entry name" value="ATP-DEPENDENT RNA HELICASE DHX15 HOMOLOG"/>
    <property type="match status" value="1"/>
</dbReference>
<comment type="catalytic activity">
    <reaction evidence="6">
        <text>ATP + H2O = ADP + phosphate + H(+)</text>
        <dbReference type="Rhea" id="RHEA:13065"/>
        <dbReference type="ChEBI" id="CHEBI:15377"/>
        <dbReference type="ChEBI" id="CHEBI:15378"/>
        <dbReference type="ChEBI" id="CHEBI:30616"/>
        <dbReference type="ChEBI" id="CHEBI:43474"/>
        <dbReference type="ChEBI" id="CHEBI:456216"/>
        <dbReference type="EC" id="3.6.4.13"/>
    </reaction>
</comment>
<evidence type="ECO:0000256" key="3">
    <source>
        <dbReference type="ARBA" id="ARBA00022801"/>
    </source>
</evidence>
<dbReference type="GO" id="GO:0006397">
    <property type="term" value="P:mRNA processing"/>
    <property type="evidence" value="ECO:0007669"/>
    <property type="project" value="UniProtKB-KW"/>
</dbReference>
<dbReference type="GO" id="GO:0003724">
    <property type="term" value="F:RNA helicase activity"/>
    <property type="evidence" value="ECO:0007669"/>
    <property type="project" value="UniProtKB-EC"/>
</dbReference>
<keyword evidence="4 8" id="KW-0547">Nucleotide-binding</keyword>
<keyword evidence="4 8" id="KW-0347">Helicase</keyword>
<evidence type="ECO:0000256" key="1">
    <source>
        <dbReference type="ARBA" id="ARBA00012552"/>
    </source>
</evidence>
<keyword evidence="3" id="KW-0378">Hydrolase</keyword>
<dbReference type="InterPro" id="IPR011709">
    <property type="entry name" value="DEAD-box_helicase_OB_fold"/>
</dbReference>
<evidence type="ECO:0000313" key="8">
    <source>
        <dbReference type="EMBL" id="OEL13249.1"/>
    </source>
</evidence>
<dbReference type="GO" id="GO:0008380">
    <property type="term" value="P:RNA splicing"/>
    <property type="evidence" value="ECO:0007669"/>
    <property type="project" value="UniProtKB-KW"/>
</dbReference>
<evidence type="ECO:0000256" key="5">
    <source>
        <dbReference type="ARBA" id="ARBA00023187"/>
    </source>
</evidence>
<dbReference type="Pfam" id="PF07717">
    <property type="entry name" value="OB_NTP_bind"/>
    <property type="match status" value="1"/>
</dbReference>
<reference evidence="8 9" key="1">
    <citation type="submission" date="2016-09" db="EMBL/GenBank/DDBJ databases">
        <title>The draft genome of Dichanthelium oligosanthes: A C3 panicoid grass species.</title>
        <authorList>
            <person name="Studer A.J."/>
            <person name="Schnable J.C."/>
            <person name="Brutnell T.P."/>
        </authorList>
    </citation>
    <scope>NUCLEOTIDE SEQUENCE [LARGE SCALE GENOMIC DNA]</scope>
    <source>
        <strain evidence="9">cv. Kellogg 1175</strain>
        <tissue evidence="8">Leaf</tissue>
    </source>
</reference>
<dbReference type="Proteomes" id="UP000095767">
    <property type="component" value="Unassembled WGS sequence"/>
</dbReference>
<evidence type="ECO:0000259" key="7">
    <source>
        <dbReference type="Pfam" id="PF07717"/>
    </source>
</evidence>
<keyword evidence="5" id="KW-0508">mRNA splicing</keyword>
<keyword evidence="4 8" id="KW-0067">ATP-binding</keyword>